<evidence type="ECO:0000256" key="1">
    <source>
        <dbReference type="SAM" id="MobiDB-lite"/>
    </source>
</evidence>
<gene>
    <name evidence="2" type="ORF">LWI28_024436</name>
</gene>
<feature type="compositionally biased region" description="Polar residues" evidence="1">
    <location>
        <begin position="269"/>
        <end position="280"/>
    </location>
</feature>
<evidence type="ECO:0000313" key="2">
    <source>
        <dbReference type="EMBL" id="KAI9178259.1"/>
    </source>
</evidence>
<dbReference type="Proteomes" id="UP001064489">
    <property type="component" value="Chromosome 5"/>
</dbReference>
<feature type="compositionally biased region" description="Polar residues" evidence="1">
    <location>
        <begin position="565"/>
        <end position="587"/>
    </location>
</feature>
<name>A0AAD5J1J3_ACENE</name>
<feature type="compositionally biased region" description="Basic and acidic residues" evidence="1">
    <location>
        <begin position="502"/>
        <end position="534"/>
    </location>
</feature>
<dbReference type="PANTHER" id="PTHR48449:SF1">
    <property type="entry name" value="DUF1985 DOMAIN-CONTAINING PROTEIN"/>
    <property type="match status" value="1"/>
</dbReference>
<organism evidence="2 3">
    <name type="scientific">Acer negundo</name>
    <name type="common">Box elder</name>
    <dbReference type="NCBI Taxonomy" id="4023"/>
    <lineage>
        <taxon>Eukaryota</taxon>
        <taxon>Viridiplantae</taxon>
        <taxon>Streptophyta</taxon>
        <taxon>Embryophyta</taxon>
        <taxon>Tracheophyta</taxon>
        <taxon>Spermatophyta</taxon>
        <taxon>Magnoliopsida</taxon>
        <taxon>eudicotyledons</taxon>
        <taxon>Gunneridae</taxon>
        <taxon>Pentapetalae</taxon>
        <taxon>rosids</taxon>
        <taxon>malvids</taxon>
        <taxon>Sapindales</taxon>
        <taxon>Sapindaceae</taxon>
        <taxon>Hippocastanoideae</taxon>
        <taxon>Acereae</taxon>
        <taxon>Acer</taxon>
    </lineage>
</organism>
<feature type="compositionally biased region" description="Basic and acidic residues" evidence="1">
    <location>
        <begin position="250"/>
        <end position="264"/>
    </location>
</feature>
<protein>
    <submittedName>
        <fullName evidence="2">Uncharacterized protein</fullName>
    </submittedName>
</protein>
<feature type="region of interest" description="Disordered" evidence="1">
    <location>
        <begin position="233"/>
        <end position="316"/>
    </location>
</feature>
<accession>A0AAD5J1J3</accession>
<reference evidence="2" key="1">
    <citation type="journal article" date="2022" name="Plant J.">
        <title>Strategies of tolerance reflected in two North American maple genomes.</title>
        <authorList>
            <person name="McEvoy S.L."/>
            <person name="Sezen U.U."/>
            <person name="Trouern-Trend A."/>
            <person name="McMahon S.M."/>
            <person name="Schaberg P.G."/>
            <person name="Yang J."/>
            <person name="Wegrzyn J.L."/>
            <person name="Swenson N.G."/>
        </authorList>
    </citation>
    <scope>NUCLEOTIDE SEQUENCE</scope>
    <source>
        <strain evidence="2">91603</strain>
    </source>
</reference>
<reference evidence="2" key="2">
    <citation type="submission" date="2023-02" db="EMBL/GenBank/DDBJ databases">
        <authorList>
            <person name="Swenson N.G."/>
            <person name="Wegrzyn J.L."/>
            <person name="Mcevoy S.L."/>
        </authorList>
    </citation>
    <scope>NUCLEOTIDE SEQUENCE</scope>
    <source>
        <strain evidence="2">91603</strain>
        <tissue evidence="2">Leaf</tissue>
    </source>
</reference>
<proteinExistence type="predicted"/>
<dbReference type="EMBL" id="JAJSOW010000102">
    <property type="protein sequence ID" value="KAI9178259.1"/>
    <property type="molecule type" value="Genomic_DNA"/>
</dbReference>
<feature type="compositionally biased region" description="Basic and acidic residues" evidence="1">
    <location>
        <begin position="300"/>
        <end position="316"/>
    </location>
</feature>
<feature type="region of interest" description="Disordered" evidence="1">
    <location>
        <begin position="477"/>
        <end position="587"/>
    </location>
</feature>
<keyword evidence="3" id="KW-1185">Reference proteome</keyword>
<evidence type="ECO:0000313" key="3">
    <source>
        <dbReference type="Proteomes" id="UP001064489"/>
    </source>
</evidence>
<dbReference type="AlphaFoldDB" id="A0AAD5J1J3"/>
<sequence length="587" mass="67089">MQMRNQLKESLKTPVEEWFKGKIIRHDHFHDLVDIDNALNSVPEHLRIEDRRRYTESCFGHFLKMHCKIHFSVGIVHRLLLRELHHDGPEDGMRFLLGKHSVWFSNVEFYLITGLKFGVIPDIERYDMIFSFEVIPELGNKKCGTRRAISELPPPCILKWELSQRPWGRKLDCIFTERMFARRELVPTSVEMAQRYYEGIDLGGSLYDTDVANIPGHVPEHERRMSARLIDTEGAYSGPSDTDGAYSGPSDREGPYSGPSDRDGAYSVPNDTEGSNQEGGSRSPLRRQLVRFTLPKQPRPRGDSVSKGRGESPERHIRVRFTMPRQFRPGGDSRGGVDGHPQGWDRKFIEVMDDVQSLRVDVMEAIRKSDEKRDQQHQKLLDMIRALQGQVRVRVRHRSPVWMVHYSMTITETLVPQVGQPGHVMTERTEVPGGTEIALLEQVPPPVLPDGSACTEIGLLVREPHVLQHDLVYGSLLQRTPPPVDPSAVRPLKRSRRNSPTHQRDTGRESDTRSERSSSERSPSRGDTRRERSSSHHSPPHRDTRRQRSSSQCSPPHSNPRRQRSSLLRTPPVESSSRACSPPQIQR</sequence>
<dbReference type="PANTHER" id="PTHR48449">
    <property type="entry name" value="DUF1985 DOMAIN-CONTAINING PROTEIN"/>
    <property type="match status" value="1"/>
</dbReference>
<comment type="caution">
    <text evidence="2">The sequence shown here is derived from an EMBL/GenBank/DDBJ whole genome shotgun (WGS) entry which is preliminary data.</text>
</comment>